<reference evidence="1" key="1">
    <citation type="submission" date="2018-11" db="EMBL/GenBank/DDBJ databases">
        <authorList>
            <consortium name="Genoscope - CEA"/>
            <person name="William W."/>
        </authorList>
    </citation>
    <scope>NUCLEOTIDE SEQUENCE</scope>
</reference>
<dbReference type="AlphaFoldDB" id="A0A3P6C128"/>
<name>A0A3P6C128_BRAOL</name>
<protein>
    <submittedName>
        <fullName evidence="1">Uncharacterized protein</fullName>
    </submittedName>
</protein>
<evidence type="ECO:0000313" key="1">
    <source>
        <dbReference type="EMBL" id="VDD08866.1"/>
    </source>
</evidence>
<sequence length="68" mass="7663">MFLYLKKESLHLRSISLRLSSSPTVFLPGSSSPRRIDGLLFLSTMHQRLSPLCESRSYFATAIFVNAS</sequence>
<dbReference type="EMBL" id="LR031873">
    <property type="protein sequence ID" value="VDD08866.1"/>
    <property type="molecule type" value="Genomic_DNA"/>
</dbReference>
<gene>
    <name evidence="1" type="ORF">BOLC4T24317H</name>
</gene>
<accession>A0A3P6C128</accession>
<proteinExistence type="predicted"/>
<organism evidence="1">
    <name type="scientific">Brassica oleracea</name>
    <name type="common">Wild cabbage</name>
    <dbReference type="NCBI Taxonomy" id="3712"/>
    <lineage>
        <taxon>Eukaryota</taxon>
        <taxon>Viridiplantae</taxon>
        <taxon>Streptophyta</taxon>
        <taxon>Embryophyta</taxon>
        <taxon>Tracheophyta</taxon>
        <taxon>Spermatophyta</taxon>
        <taxon>Magnoliopsida</taxon>
        <taxon>eudicotyledons</taxon>
        <taxon>Gunneridae</taxon>
        <taxon>Pentapetalae</taxon>
        <taxon>rosids</taxon>
        <taxon>malvids</taxon>
        <taxon>Brassicales</taxon>
        <taxon>Brassicaceae</taxon>
        <taxon>Brassiceae</taxon>
        <taxon>Brassica</taxon>
    </lineage>
</organism>